<dbReference type="PANTHER" id="PTHR23315:SF120">
    <property type="entry name" value="ARM REPEAT SUPERFAMILY PROTEIN"/>
    <property type="match status" value="1"/>
</dbReference>
<dbReference type="OMA" id="AQCKEHA"/>
<dbReference type="PANTHER" id="PTHR23315">
    <property type="entry name" value="U BOX DOMAIN-CONTAINING"/>
    <property type="match status" value="1"/>
</dbReference>
<dbReference type="EMBL" id="JABCRI010000010">
    <property type="protein sequence ID" value="KAF8399774.1"/>
    <property type="molecule type" value="Genomic_DNA"/>
</dbReference>
<protein>
    <recommendedName>
        <fullName evidence="3">U-box domain-containing protein</fullName>
    </recommendedName>
</protein>
<evidence type="ECO:0000256" key="1">
    <source>
        <dbReference type="ARBA" id="ARBA00022786"/>
    </source>
</evidence>
<dbReference type="SMART" id="SM00185">
    <property type="entry name" value="ARM"/>
    <property type="match status" value="5"/>
</dbReference>
<dbReference type="OrthoDB" id="3245100at2759"/>
<dbReference type="SUPFAM" id="SSF48371">
    <property type="entry name" value="ARM repeat"/>
    <property type="match status" value="1"/>
</dbReference>
<feature type="domain" description="U-box" evidence="3">
    <location>
        <begin position="132"/>
        <end position="291"/>
    </location>
</feature>
<dbReference type="Gene3D" id="1.25.10.10">
    <property type="entry name" value="Leucine-rich Repeat Variant"/>
    <property type="match status" value="2"/>
</dbReference>
<dbReference type="Pfam" id="PF25598">
    <property type="entry name" value="ARM_PUB"/>
    <property type="match status" value="1"/>
</dbReference>
<name>A0A834Z1D3_TETSI</name>
<feature type="repeat" description="ARM" evidence="2">
    <location>
        <begin position="83"/>
        <end position="126"/>
    </location>
</feature>
<dbReference type="InterPro" id="IPR058678">
    <property type="entry name" value="ARM_PUB"/>
</dbReference>
<dbReference type="InterPro" id="IPR011989">
    <property type="entry name" value="ARM-like"/>
</dbReference>
<sequence>MEEDSMVESLFNGDRAVQIQAATDLSKLTTCKERNLFAERGVIPPLVSMLYSQDYEAIQAALFALLGLAFGSERNKIKITKFGAIPALVELLQCKKSRSPTELAIAALLMLSACRANKLTIAASGAIQFLVEILNRDKQRYSGGLQAKLDAIDTLHNLSTCHQVLPAIVSAGVVFYLLQLICRSDKSSKVAEKATALLEKIASLSETGRVEIAEADGGILALVETVEEGSQQSREHSVGVLLHICESCEDEYRGLILREGVMPGLLQLSVHGTRRAKDMARALLLLLRDFTNCDSSRQLENSVLKRIMEEIDAEKGNVNGTAMRLVEEMIAKLNT</sequence>
<dbReference type="InterPro" id="IPR016024">
    <property type="entry name" value="ARM-type_fold"/>
</dbReference>
<dbReference type="FunFam" id="1.25.10.10:FF:000952">
    <property type="entry name" value="U-box domain-containing protein 4"/>
    <property type="match status" value="1"/>
</dbReference>
<evidence type="ECO:0000313" key="5">
    <source>
        <dbReference type="Proteomes" id="UP000655225"/>
    </source>
</evidence>
<reference evidence="4 5" key="1">
    <citation type="submission" date="2020-04" db="EMBL/GenBank/DDBJ databases">
        <title>Plant Genome Project.</title>
        <authorList>
            <person name="Zhang R.-G."/>
        </authorList>
    </citation>
    <scope>NUCLEOTIDE SEQUENCE [LARGE SCALE GENOMIC DNA]</scope>
    <source>
        <strain evidence="4">YNK0</strain>
        <tissue evidence="4">Leaf</tissue>
    </source>
</reference>
<feature type="repeat" description="ARM" evidence="2">
    <location>
        <begin position="125"/>
        <end position="173"/>
    </location>
</feature>
<gene>
    <name evidence="4" type="ORF">HHK36_015644</name>
</gene>
<organism evidence="4 5">
    <name type="scientific">Tetracentron sinense</name>
    <name type="common">Spur-leaf</name>
    <dbReference type="NCBI Taxonomy" id="13715"/>
    <lineage>
        <taxon>Eukaryota</taxon>
        <taxon>Viridiplantae</taxon>
        <taxon>Streptophyta</taxon>
        <taxon>Embryophyta</taxon>
        <taxon>Tracheophyta</taxon>
        <taxon>Spermatophyta</taxon>
        <taxon>Magnoliopsida</taxon>
        <taxon>Trochodendrales</taxon>
        <taxon>Trochodendraceae</taxon>
        <taxon>Tetracentron</taxon>
    </lineage>
</organism>
<feature type="repeat" description="ARM" evidence="2">
    <location>
        <begin position="41"/>
        <end position="83"/>
    </location>
</feature>
<dbReference type="PROSITE" id="PS50176">
    <property type="entry name" value="ARM_REPEAT"/>
    <property type="match status" value="3"/>
</dbReference>
<accession>A0A834Z1D3</accession>
<dbReference type="InterPro" id="IPR000225">
    <property type="entry name" value="Armadillo"/>
</dbReference>
<evidence type="ECO:0000259" key="3">
    <source>
        <dbReference type="Pfam" id="PF25598"/>
    </source>
</evidence>
<evidence type="ECO:0000313" key="4">
    <source>
        <dbReference type="EMBL" id="KAF8399774.1"/>
    </source>
</evidence>
<evidence type="ECO:0000256" key="2">
    <source>
        <dbReference type="PROSITE-ProRule" id="PRU00259"/>
    </source>
</evidence>
<dbReference type="Proteomes" id="UP000655225">
    <property type="component" value="Unassembled WGS sequence"/>
</dbReference>
<keyword evidence="5" id="KW-1185">Reference proteome</keyword>
<proteinExistence type="predicted"/>
<dbReference type="AlphaFoldDB" id="A0A834Z1D3"/>
<comment type="caution">
    <text evidence="4">The sequence shown here is derived from an EMBL/GenBank/DDBJ whole genome shotgun (WGS) entry which is preliminary data.</text>
</comment>
<keyword evidence="1" id="KW-0833">Ubl conjugation pathway</keyword>